<evidence type="ECO:0000313" key="3">
    <source>
        <dbReference type="Proteomes" id="UP000189670"/>
    </source>
</evidence>
<organism evidence="2 3">
    <name type="scientific">Candidatus Magnetoglobus multicellularis str. Araruama</name>
    <dbReference type="NCBI Taxonomy" id="890399"/>
    <lineage>
        <taxon>Bacteria</taxon>
        <taxon>Pseudomonadati</taxon>
        <taxon>Thermodesulfobacteriota</taxon>
        <taxon>Desulfobacteria</taxon>
        <taxon>Desulfobacterales</taxon>
        <taxon>Desulfobacteraceae</taxon>
        <taxon>Candidatus Magnetoglobus</taxon>
    </lineage>
</organism>
<dbReference type="InterPro" id="IPR011050">
    <property type="entry name" value="Pectin_lyase_fold/virulence"/>
</dbReference>
<dbReference type="Proteomes" id="UP000189670">
    <property type="component" value="Unassembled WGS sequence"/>
</dbReference>
<name>A0A1V1NY15_9BACT</name>
<dbReference type="InterPro" id="IPR012334">
    <property type="entry name" value="Pectin_lyas_fold"/>
</dbReference>
<gene>
    <name evidence="2" type="ORF">OMM_05141</name>
</gene>
<dbReference type="NCBIfam" id="NF041518">
    <property type="entry name" value="choice_anch_Q"/>
    <property type="match status" value="1"/>
</dbReference>
<dbReference type="Gene3D" id="2.160.20.10">
    <property type="entry name" value="Single-stranded right-handed beta-helix, Pectin lyase-like"/>
    <property type="match status" value="1"/>
</dbReference>
<dbReference type="Pfam" id="PF13229">
    <property type="entry name" value="Beta_helix"/>
    <property type="match status" value="1"/>
</dbReference>
<feature type="domain" description="Right handed beta helix" evidence="1">
    <location>
        <begin position="8"/>
        <end position="118"/>
    </location>
</feature>
<dbReference type="EMBL" id="ATBP01001388">
    <property type="protein sequence ID" value="ETR67425.1"/>
    <property type="molecule type" value="Genomic_DNA"/>
</dbReference>
<dbReference type="AlphaFoldDB" id="A0A1V1NY15"/>
<reference evidence="3" key="1">
    <citation type="submission" date="2012-11" db="EMBL/GenBank/DDBJ databases">
        <authorList>
            <person name="Lucero-Rivera Y.E."/>
            <person name="Tovar-Ramirez D."/>
        </authorList>
    </citation>
    <scope>NUCLEOTIDE SEQUENCE [LARGE SCALE GENOMIC DNA]</scope>
    <source>
        <strain evidence="3">Araruama</strain>
    </source>
</reference>
<dbReference type="InterPro" id="IPR059226">
    <property type="entry name" value="Choice_anch_Q_dom"/>
</dbReference>
<protein>
    <recommendedName>
        <fullName evidence="1">Right handed beta helix domain-containing protein</fullName>
    </recommendedName>
</protein>
<proteinExistence type="predicted"/>
<evidence type="ECO:0000259" key="1">
    <source>
        <dbReference type="Pfam" id="PF13229"/>
    </source>
</evidence>
<comment type="caution">
    <text evidence="2">The sequence shown here is derived from an EMBL/GenBank/DDBJ whole genome shotgun (WGS) entry which is preliminary data.</text>
</comment>
<sequence length="277" mass="29943">MSNYAAISGGGIYIASANAINFNKNVIMSNYANGGGGIYVKLVNIIHFINNIIVNNNASINGGLVIQLSSEINFINNTVTDNSRDGIYIKASEHQAKIYIANNIIWGNDDGGDIDLSGGIVELYTNNYKGIEGSFKTSIGNIDQDPSFVAPEEGDYHLSLGSPCINSGYNEASNLPATDKDGNSRIINDFVDMGAYELTDSFSFDPHPADSNNNWIIEDNEFNNYNSAWKQGNTWTNGPNPIPLDFVSRAGFLKESGGTYHNVGGKQPDCWMPGSGE</sequence>
<accession>A0A1V1NY15</accession>
<dbReference type="InterPro" id="IPR039448">
    <property type="entry name" value="Beta_helix"/>
</dbReference>
<evidence type="ECO:0000313" key="2">
    <source>
        <dbReference type="EMBL" id="ETR67425.1"/>
    </source>
</evidence>
<dbReference type="SUPFAM" id="SSF51126">
    <property type="entry name" value="Pectin lyase-like"/>
    <property type="match status" value="1"/>
</dbReference>